<dbReference type="PROSITE" id="PS01156">
    <property type="entry name" value="TONB_DEPENDENT_REC_2"/>
    <property type="match status" value="1"/>
</dbReference>
<sequence>MLQKFTFLRAGLLAVAVLCLSVAAIAQNTISGTVMDGTNDEALIGASVSVKGTTIGTTTDVEGKYTLNNVPSGDQLLIISFIGFVEQEIAFNASTQKVINATLLEDNNVLSEIVVTSGVIDIAKVRETPVAVSTITSEEIALKVGNLEFPEVMNRTPGVYATKQSGGYGDSRISLRGFDQRNTSFLINGQPVNDMENGWVYWSNWQGLTDVASAIQIQRGLGASRLAVPSVGGTVSIFTKAAELKKGGSVSQSVGNNGYLKTTAAYNSGRNTSGWATSFLVSRWSGDGYAYGTAGEGWNYFAAVGYRPVGSNHSLNLSVLGAGQWHHQRSSWVSIRDYQNFGDNSGKDGIDRRWNTDAGFLDGEEFNMRRNFYNKPLATFNWDWDINSNLMLNTSLYASAGRGGGTGPRGSNFRNADLDMYPFNIDLTTHYNENGRGTRDADGFVDFNKVISVNRANAQPYSGAISSYEGQLIGSNGFRNDGVSREVLVRRSSMNSHDWIGAISNLEGNFNNITASIGVDLRSYKGYHYRVLENLMGLDGYYSTGNRNSAGQIINTLTEATPFGSTGIKGPKIDYYNVGIVGWQGLNGMLEYANTRLTAVVQAGASNQSFQREDLFDQPALPLSEKKNVGGGYVKGGANFNISDKSNVFFNTGFISRQPQFDAVFPNFANIVNEDLQNEKITSIELGYGFIGKNLTLNVNAYSTNWGNRFITRSLFNSQGDQGTAQFRNIDVNHKGIEIEANYKPTDKLRIQAMASLGDWRYTKDFEAQIFDANQQPIGTGTLYLKDAKVGDAAQTTGAINIDYQVAKPFSLDLGYRFVDGLYADYSIADSQFASPDNDGALKLPSYSLVDLGATARFKIFGTDGTLRVNVNNLFDTVYISESETNIQAESGSQTWNGVDVRNSVWFGFGRTWNTSLRLRF</sequence>
<comment type="similarity">
    <text evidence="12 13">Belongs to the TonB-dependent receptor family.</text>
</comment>
<evidence type="ECO:0000256" key="1">
    <source>
        <dbReference type="ARBA" id="ARBA00004571"/>
    </source>
</evidence>
<keyword evidence="5 12" id="KW-0812">Transmembrane</keyword>
<keyword evidence="18" id="KW-1185">Reference proteome</keyword>
<keyword evidence="10 12" id="KW-0472">Membrane</keyword>
<keyword evidence="4" id="KW-0410">Iron transport</keyword>
<dbReference type="InterPro" id="IPR010917">
    <property type="entry name" value="TonB_rcpt_CS"/>
</dbReference>
<keyword evidence="2 12" id="KW-0813">Transport</keyword>
<dbReference type="RefSeq" id="WP_165492355.1">
    <property type="nucleotide sequence ID" value="NZ_JXSZ01000012.1"/>
</dbReference>
<protein>
    <recommendedName>
        <fullName evidence="19">TonB-dependent receptor</fullName>
    </recommendedName>
</protein>
<dbReference type="InterPro" id="IPR008969">
    <property type="entry name" value="CarboxyPept-like_regulatory"/>
</dbReference>
<evidence type="ECO:0000256" key="12">
    <source>
        <dbReference type="PROSITE-ProRule" id="PRU01360"/>
    </source>
</evidence>
<evidence type="ECO:0000259" key="16">
    <source>
        <dbReference type="Pfam" id="PF07715"/>
    </source>
</evidence>
<evidence type="ECO:0000256" key="2">
    <source>
        <dbReference type="ARBA" id="ARBA00022448"/>
    </source>
</evidence>
<dbReference type="PROSITE" id="PS52016">
    <property type="entry name" value="TONB_DEPENDENT_REC_3"/>
    <property type="match status" value="1"/>
</dbReference>
<feature type="signal peptide" evidence="14">
    <location>
        <begin position="1"/>
        <end position="26"/>
    </location>
</feature>
<dbReference type="InterPro" id="IPR036942">
    <property type="entry name" value="Beta-barrel_TonB_sf"/>
</dbReference>
<name>A0A0P7BZ00_9BACT</name>
<dbReference type="SUPFAM" id="SSF49464">
    <property type="entry name" value="Carboxypeptidase regulatory domain-like"/>
    <property type="match status" value="1"/>
</dbReference>
<dbReference type="InterPro" id="IPR012910">
    <property type="entry name" value="Plug_dom"/>
</dbReference>
<evidence type="ECO:0000256" key="10">
    <source>
        <dbReference type="ARBA" id="ARBA00023136"/>
    </source>
</evidence>
<reference evidence="17 18" key="1">
    <citation type="submission" date="2015-07" db="EMBL/GenBank/DDBJ databases">
        <title>The draft genome sequence of Leadbetterella sp. JN14-9.</title>
        <authorList>
            <person name="Liu Y."/>
            <person name="Du J."/>
            <person name="Shao Z."/>
        </authorList>
    </citation>
    <scope>NUCLEOTIDE SEQUENCE [LARGE SCALE GENOMIC DNA]</scope>
    <source>
        <strain evidence="17 18">JN14-9</strain>
    </source>
</reference>
<feature type="chain" id="PRO_5006136354" description="TonB-dependent receptor" evidence="14">
    <location>
        <begin position="27"/>
        <end position="921"/>
    </location>
</feature>
<organism evidence="17 18">
    <name type="scientific">Jiulongibacter sediminis</name>
    <dbReference type="NCBI Taxonomy" id="1605367"/>
    <lineage>
        <taxon>Bacteria</taxon>
        <taxon>Pseudomonadati</taxon>
        <taxon>Bacteroidota</taxon>
        <taxon>Cytophagia</taxon>
        <taxon>Cytophagales</taxon>
        <taxon>Leadbetterellaceae</taxon>
        <taxon>Jiulongibacter</taxon>
    </lineage>
</organism>
<dbReference type="PANTHER" id="PTHR32552">
    <property type="entry name" value="FERRICHROME IRON RECEPTOR-RELATED"/>
    <property type="match status" value="1"/>
</dbReference>
<keyword evidence="3 12" id="KW-1134">Transmembrane beta strand</keyword>
<dbReference type="GO" id="GO:0009279">
    <property type="term" value="C:cell outer membrane"/>
    <property type="evidence" value="ECO:0007669"/>
    <property type="project" value="UniProtKB-SubCell"/>
</dbReference>
<evidence type="ECO:0000256" key="11">
    <source>
        <dbReference type="ARBA" id="ARBA00023237"/>
    </source>
</evidence>
<evidence type="ECO:0000256" key="13">
    <source>
        <dbReference type="RuleBase" id="RU003357"/>
    </source>
</evidence>
<proteinExistence type="inferred from homology"/>
<dbReference type="PANTHER" id="PTHR32552:SF68">
    <property type="entry name" value="FERRICHROME OUTER MEMBRANE TRANSPORTER_PHAGE RECEPTOR"/>
    <property type="match status" value="1"/>
</dbReference>
<dbReference type="Gene3D" id="2.60.40.1120">
    <property type="entry name" value="Carboxypeptidase-like, regulatory domain"/>
    <property type="match status" value="1"/>
</dbReference>
<dbReference type="Pfam" id="PF13715">
    <property type="entry name" value="CarbopepD_reg_2"/>
    <property type="match status" value="1"/>
</dbReference>
<keyword evidence="11 12" id="KW-0998">Cell outer membrane</keyword>
<dbReference type="GO" id="GO:0015344">
    <property type="term" value="F:siderophore uptake transmembrane transporter activity"/>
    <property type="evidence" value="ECO:0007669"/>
    <property type="project" value="TreeGrafter"/>
</dbReference>
<comment type="subcellular location">
    <subcellularLocation>
        <location evidence="1 12">Cell outer membrane</location>
        <topology evidence="1 12">Multi-pass membrane protein</topology>
    </subcellularLocation>
</comment>
<accession>A0A0P7BZ00</accession>
<dbReference type="InterPro" id="IPR037066">
    <property type="entry name" value="Plug_dom_sf"/>
</dbReference>
<evidence type="ECO:0000256" key="7">
    <source>
        <dbReference type="ARBA" id="ARBA00023004"/>
    </source>
</evidence>
<dbReference type="EMBL" id="LGTQ01000012">
    <property type="protein sequence ID" value="KPM47363.1"/>
    <property type="molecule type" value="Genomic_DNA"/>
</dbReference>
<comment type="caution">
    <text evidence="17">The sequence shown here is derived from an EMBL/GenBank/DDBJ whole genome shotgun (WGS) entry which is preliminary data.</text>
</comment>
<dbReference type="InterPro" id="IPR000531">
    <property type="entry name" value="Beta-barrel_TonB"/>
</dbReference>
<keyword evidence="8" id="KW-0406">Ion transport</keyword>
<dbReference type="SUPFAM" id="SSF56935">
    <property type="entry name" value="Porins"/>
    <property type="match status" value="1"/>
</dbReference>
<gene>
    <name evidence="17" type="ORF">AFM12_15365</name>
</gene>
<evidence type="ECO:0000256" key="14">
    <source>
        <dbReference type="SAM" id="SignalP"/>
    </source>
</evidence>
<dbReference type="Pfam" id="PF07715">
    <property type="entry name" value="Plug"/>
    <property type="match status" value="1"/>
</dbReference>
<feature type="domain" description="TonB-dependent receptor-like beta-barrel" evidence="15">
    <location>
        <begin position="354"/>
        <end position="874"/>
    </location>
</feature>
<dbReference type="Gene3D" id="2.170.130.10">
    <property type="entry name" value="TonB-dependent receptor, plug domain"/>
    <property type="match status" value="1"/>
</dbReference>
<evidence type="ECO:0000259" key="15">
    <source>
        <dbReference type="Pfam" id="PF00593"/>
    </source>
</evidence>
<dbReference type="Pfam" id="PF00593">
    <property type="entry name" value="TonB_dep_Rec_b-barrel"/>
    <property type="match status" value="1"/>
</dbReference>
<dbReference type="PATRIC" id="fig|1605367.3.peg.496"/>
<evidence type="ECO:0000313" key="17">
    <source>
        <dbReference type="EMBL" id="KPM47363.1"/>
    </source>
</evidence>
<dbReference type="STRING" id="1605367.AFM12_15365"/>
<keyword evidence="6 14" id="KW-0732">Signal</keyword>
<keyword evidence="7" id="KW-0408">Iron</keyword>
<dbReference type="AlphaFoldDB" id="A0A0P7BZ00"/>
<evidence type="ECO:0000256" key="9">
    <source>
        <dbReference type="ARBA" id="ARBA00023077"/>
    </source>
</evidence>
<evidence type="ECO:0008006" key="19">
    <source>
        <dbReference type="Google" id="ProtNLM"/>
    </source>
</evidence>
<dbReference type="Proteomes" id="UP000050454">
    <property type="component" value="Unassembled WGS sequence"/>
</dbReference>
<evidence type="ECO:0000256" key="5">
    <source>
        <dbReference type="ARBA" id="ARBA00022692"/>
    </source>
</evidence>
<evidence type="ECO:0000256" key="3">
    <source>
        <dbReference type="ARBA" id="ARBA00022452"/>
    </source>
</evidence>
<keyword evidence="9 13" id="KW-0798">TonB box</keyword>
<dbReference type="InterPro" id="IPR039426">
    <property type="entry name" value="TonB-dep_rcpt-like"/>
</dbReference>
<dbReference type="Gene3D" id="2.40.170.20">
    <property type="entry name" value="TonB-dependent receptor, beta-barrel domain"/>
    <property type="match status" value="1"/>
</dbReference>
<evidence type="ECO:0000313" key="18">
    <source>
        <dbReference type="Proteomes" id="UP000050454"/>
    </source>
</evidence>
<evidence type="ECO:0000256" key="8">
    <source>
        <dbReference type="ARBA" id="ARBA00023065"/>
    </source>
</evidence>
<feature type="domain" description="TonB-dependent receptor plug" evidence="16">
    <location>
        <begin position="125"/>
        <end position="233"/>
    </location>
</feature>
<evidence type="ECO:0000256" key="6">
    <source>
        <dbReference type="ARBA" id="ARBA00022729"/>
    </source>
</evidence>
<evidence type="ECO:0000256" key="4">
    <source>
        <dbReference type="ARBA" id="ARBA00022496"/>
    </source>
</evidence>